<organism evidence="1 2">
    <name type="scientific">Cylindrobasidium torrendii FP15055 ss-10</name>
    <dbReference type="NCBI Taxonomy" id="1314674"/>
    <lineage>
        <taxon>Eukaryota</taxon>
        <taxon>Fungi</taxon>
        <taxon>Dikarya</taxon>
        <taxon>Basidiomycota</taxon>
        <taxon>Agaricomycotina</taxon>
        <taxon>Agaricomycetes</taxon>
        <taxon>Agaricomycetidae</taxon>
        <taxon>Agaricales</taxon>
        <taxon>Marasmiineae</taxon>
        <taxon>Physalacriaceae</taxon>
        <taxon>Cylindrobasidium</taxon>
    </lineage>
</organism>
<dbReference type="OrthoDB" id="2322499at2759"/>
<dbReference type="Proteomes" id="UP000054007">
    <property type="component" value="Unassembled WGS sequence"/>
</dbReference>
<name>A0A0D7BUD5_9AGAR</name>
<protein>
    <submittedName>
        <fullName evidence="1">Uncharacterized protein</fullName>
    </submittedName>
</protein>
<proteinExistence type="predicted"/>
<evidence type="ECO:0000313" key="2">
    <source>
        <dbReference type="Proteomes" id="UP000054007"/>
    </source>
</evidence>
<sequence>MTSVHILVDIDEVRAALVACSDEGAIQVYRAKRLRVVEAMHKFRDDCSKSTLARVRRVADEKVQAQLRRRAAITQKLQALGHSEEIAYLEENPVRARDYWEHQDVSSSIALYDDEFKTIYPRLKPMMDMAREKLNARKQRRLNSTRLQILSKLLEQHAIESPSKMSPSLADLAFMPEIMKILKIKDVNRYSVDVDFAAIQKMLPKLCKEWRRSQQERLAAIMPKGLNVSHLCLAMAYFQCDDCPGPIGYPNIFSHQCLRTLRPGYRNREDDVVRLLDSLGEEPWNMEPRSGVTWNINAAACAVDVVRAVGLSPRDATPEDMDRADVDWLECLTCRDPVKQRSRVYQWRTAIVHGMNHLSLRQPAVWSQVTRAEDIKAAEDEDIVQAERSKHHIPIHACSLCQLGVPRHLRADHLKLAHPTNEGLRLSTTFTPSPNAQLEDQPYKVVIPLARRPAAKATGQPVLDLTADHGQSHREVIELDDSDDDVIEILE</sequence>
<dbReference type="STRING" id="1314674.A0A0D7BUD5"/>
<keyword evidence="2" id="KW-1185">Reference proteome</keyword>
<evidence type="ECO:0000313" key="1">
    <source>
        <dbReference type="EMBL" id="KIY73211.1"/>
    </source>
</evidence>
<gene>
    <name evidence="1" type="ORF">CYLTODRAFT_256211</name>
</gene>
<reference evidence="1 2" key="1">
    <citation type="journal article" date="2015" name="Fungal Genet. Biol.">
        <title>Evolution of novel wood decay mechanisms in Agaricales revealed by the genome sequences of Fistulina hepatica and Cylindrobasidium torrendii.</title>
        <authorList>
            <person name="Floudas D."/>
            <person name="Held B.W."/>
            <person name="Riley R."/>
            <person name="Nagy L.G."/>
            <person name="Koehler G."/>
            <person name="Ransdell A.S."/>
            <person name="Younus H."/>
            <person name="Chow J."/>
            <person name="Chiniquy J."/>
            <person name="Lipzen A."/>
            <person name="Tritt A."/>
            <person name="Sun H."/>
            <person name="Haridas S."/>
            <person name="LaButti K."/>
            <person name="Ohm R.A."/>
            <person name="Kues U."/>
            <person name="Blanchette R.A."/>
            <person name="Grigoriev I.V."/>
            <person name="Minto R.E."/>
            <person name="Hibbett D.S."/>
        </authorList>
    </citation>
    <scope>NUCLEOTIDE SEQUENCE [LARGE SCALE GENOMIC DNA]</scope>
    <source>
        <strain evidence="1 2">FP15055 ss-10</strain>
    </source>
</reference>
<accession>A0A0D7BUD5</accession>
<dbReference type="AlphaFoldDB" id="A0A0D7BUD5"/>
<dbReference type="EMBL" id="KN880437">
    <property type="protein sequence ID" value="KIY73211.1"/>
    <property type="molecule type" value="Genomic_DNA"/>
</dbReference>